<dbReference type="PATRIC" id="fig|1123269.5.peg.4632"/>
<evidence type="ECO:0000256" key="4">
    <source>
        <dbReference type="ARBA" id="ARBA00022989"/>
    </source>
</evidence>
<evidence type="ECO:0000256" key="1">
    <source>
        <dbReference type="ARBA" id="ARBA00004370"/>
    </source>
</evidence>
<keyword evidence="2" id="KW-0808">Transferase</keyword>
<feature type="domain" description="Phospholipid/glycerol acyltransferase" evidence="8">
    <location>
        <begin position="54"/>
        <end position="165"/>
    </location>
</feature>
<comment type="subcellular location">
    <subcellularLocation>
        <location evidence="1">Membrane</location>
    </subcellularLocation>
</comment>
<accession>W0AEJ8</accession>
<dbReference type="PANTHER" id="PTHR23063">
    <property type="entry name" value="PHOSPHOLIPID ACYLTRANSFERASE"/>
    <property type="match status" value="1"/>
</dbReference>
<evidence type="ECO:0000313" key="9">
    <source>
        <dbReference type="EMBL" id="AHE56344.1"/>
    </source>
</evidence>
<dbReference type="HOGENOM" id="CLU_027938_0_1_5"/>
<keyword evidence="7" id="KW-0012">Acyltransferase</keyword>
<keyword evidence="6" id="KW-0472">Membrane</keyword>
<keyword evidence="4" id="KW-1133">Transmembrane helix</keyword>
<evidence type="ECO:0000256" key="2">
    <source>
        <dbReference type="ARBA" id="ARBA00022679"/>
    </source>
</evidence>
<evidence type="ECO:0000256" key="6">
    <source>
        <dbReference type="ARBA" id="ARBA00023136"/>
    </source>
</evidence>
<organism evidence="9 10">
    <name type="scientific">Sphingomonas sanxanigenens DSM 19645 = NX02</name>
    <dbReference type="NCBI Taxonomy" id="1123269"/>
    <lineage>
        <taxon>Bacteria</taxon>
        <taxon>Pseudomonadati</taxon>
        <taxon>Pseudomonadota</taxon>
        <taxon>Alphaproteobacteria</taxon>
        <taxon>Sphingomonadales</taxon>
        <taxon>Sphingomonadaceae</taxon>
        <taxon>Sphingomonas</taxon>
    </lineage>
</organism>
<evidence type="ECO:0000256" key="3">
    <source>
        <dbReference type="ARBA" id="ARBA00022692"/>
    </source>
</evidence>
<protein>
    <recommendedName>
        <fullName evidence="8">Phospholipid/glycerol acyltransferase domain-containing protein</fullName>
    </recommendedName>
</protein>
<evidence type="ECO:0000256" key="5">
    <source>
        <dbReference type="ARBA" id="ARBA00023098"/>
    </source>
</evidence>
<evidence type="ECO:0000256" key="7">
    <source>
        <dbReference type="ARBA" id="ARBA00023315"/>
    </source>
</evidence>
<dbReference type="KEGG" id="ssan:NX02_23660"/>
<dbReference type="CDD" id="cd07989">
    <property type="entry name" value="LPLAT_AGPAT-like"/>
    <property type="match status" value="1"/>
</dbReference>
<evidence type="ECO:0000313" key="10">
    <source>
        <dbReference type="Proteomes" id="UP000018851"/>
    </source>
</evidence>
<reference evidence="9 10" key="1">
    <citation type="submission" date="2013-07" db="EMBL/GenBank/DDBJ databases">
        <title>Completed genome of Sphingomonas sanxanigenens NX02.</title>
        <authorList>
            <person name="Ma T."/>
            <person name="Huang H."/>
            <person name="Wu M."/>
            <person name="Li X."/>
            <person name="Li G."/>
        </authorList>
    </citation>
    <scope>NUCLEOTIDE SEQUENCE [LARGE SCALE GENOMIC DNA]</scope>
    <source>
        <strain evidence="9 10">NX02</strain>
    </source>
</reference>
<keyword evidence="5" id="KW-0443">Lipid metabolism</keyword>
<gene>
    <name evidence="9" type="ORF">NX02_23660</name>
</gene>
<dbReference type="SMART" id="SM00563">
    <property type="entry name" value="PlsC"/>
    <property type="match status" value="1"/>
</dbReference>
<dbReference type="Pfam" id="PF01553">
    <property type="entry name" value="Acyltransferase"/>
    <property type="match status" value="1"/>
</dbReference>
<sequence length="241" mass="24809">MGGVAAVAARVPLWLAASPASPRARHHERAALGALARGCGIRTIVSGQPVHGGTLFVSNHISWADIPVYGGALGVAFVAKAEVGSWPLIGRMAARVGTIFVARERRGETGAQAEAIRDRLRAGGDVMLFAEGTTSDGLGVLPFRSSLFAAADAAARVQPVAIAWQAADGAPLSAERLRQVAWIGDDPLLPSVNAVARERTRALLTLLEPLAPAADRKALAQAAHGAVAAAYAAATAPNRSR</sequence>
<dbReference type="STRING" id="1123269.NX02_23660"/>
<proteinExistence type="predicted"/>
<keyword evidence="10" id="KW-1185">Reference proteome</keyword>
<dbReference type="Proteomes" id="UP000018851">
    <property type="component" value="Chromosome"/>
</dbReference>
<dbReference type="EMBL" id="CP006644">
    <property type="protein sequence ID" value="AHE56344.1"/>
    <property type="molecule type" value="Genomic_DNA"/>
</dbReference>
<dbReference type="GO" id="GO:0016746">
    <property type="term" value="F:acyltransferase activity"/>
    <property type="evidence" value="ECO:0007669"/>
    <property type="project" value="UniProtKB-KW"/>
</dbReference>
<name>W0AEJ8_9SPHN</name>
<dbReference type="AlphaFoldDB" id="W0AEJ8"/>
<dbReference type="GO" id="GO:0006629">
    <property type="term" value="P:lipid metabolic process"/>
    <property type="evidence" value="ECO:0007669"/>
    <property type="project" value="UniProtKB-KW"/>
</dbReference>
<dbReference type="GO" id="GO:0016020">
    <property type="term" value="C:membrane"/>
    <property type="evidence" value="ECO:0007669"/>
    <property type="project" value="UniProtKB-SubCell"/>
</dbReference>
<dbReference type="InterPro" id="IPR002123">
    <property type="entry name" value="Plipid/glycerol_acylTrfase"/>
</dbReference>
<keyword evidence="3" id="KW-0812">Transmembrane</keyword>
<dbReference type="RefSeq" id="WP_025294464.1">
    <property type="nucleotide sequence ID" value="NZ_CP006644.1"/>
</dbReference>
<dbReference type="eggNOG" id="COG0204">
    <property type="taxonomic scope" value="Bacteria"/>
</dbReference>
<dbReference type="PANTHER" id="PTHR23063:SF52">
    <property type="entry name" value="LYSOPHOSPHATIDYLCHOLINE ACYLTRANSFERASE"/>
    <property type="match status" value="1"/>
</dbReference>
<dbReference type="SUPFAM" id="SSF69593">
    <property type="entry name" value="Glycerol-3-phosphate (1)-acyltransferase"/>
    <property type="match status" value="1"/>
</dbReference>
<evidence type="ECO:0000259" key="8">
    <source>
        <dbReference type="SMART" id="SM00563"/>
    </source>
</evidence>